<protein>
    <submittedName>
        <fullName evidence="1">Uncharacterized protein</fullName>
    </submittedName>
</protein>
<dbReference type="STRING" id="1631249.BQ8794_610009"/>
<evidence type="ECO:0000313" key="1">
    <source>
        <dbReference type="EMBL" id="SIT59056.1"/>
    </source>
</evidence>
<keyword evidence="2" id="KW-1185">Reference proteome</keyword>
<dbReference type="EMBL" id="FTPD01000058">
    <property type="protein sequence ID" value="SIT59056.1"/>
    <property type="molecule type" value="Genomic_DNA"/>
</dbReference>
<dbReference type="Proteomes" id="UP000188388">
    <property type="component" value="Unassembled WGS sequence"/>
</dbReference>
<sequence>MTVLGEQVPRIFQVNLTQFYERVIQPAMDGVVLHPVLEQARQYEMSNGGPIIGTVTRRDIAETIRFIPQAENPSDEDLDSGTT</sequence>
<proteinExistence type="predicted"/>
<gene>
    <name evidence="1" type="ORF">BQ8794_610009</name>
</gene>
<reference evidence="2" key="1">
    <citation type="submission" date="2017-01" db="EMBL/GenBank/DDBJ databases">
        <authorList>
            <person name="Brunel B."/>
        </authorList>
    </citation>
    <scope>NUCLEOTIDE SEQUENCE [LARGE SCALE GENOMIC DNA]</scope>
</reference>
<name>A0A1R3VJK3_9HYPH</name>
<dbReference type="AlphaFoldDB" id="A0A1R3VJK3"/>
<organism evidence="1 2">
    <name type="scientific">Mesorhizobium prunaredense</name>
    <dbReference type="NCBI Taxonomy" id="1631249"/>
    <lineage>
        <taxon>Bacteria</taxon>
        <taxon>Pseudomonadati</taxon>
        <taxon>Pseudomonadota</taxon>
        <taxon>Alphaproteobacteria</taxon>
        <taxon>Hyphomicrobiales</taxon>
        <taxon>Phyllobacteriaceae</taxon>
        <taxon>Mesorhizobium</taxon>
    </lineage>
</organism>
<accession>A0A1R3VJK3</accession>
<evidence type="ECO:0000313" key="2">
    <source>
        <dbReference type="Proteomes" id="UP000188388"/>
    </source>
</evidence>